<evidence type="ECO:0000256" key="1">
    <source>
        <dbReference type="SAM" id="Phobius"/>
    </source>
</evidence>
<protein>
    <submittedName>
        <fullName evidence="2">Uncharacterized protein</fullName>
    </submittedName>
</protein>
<organism evidence="2">
    <name type="scientific">Anguilla anguilla</name>
    <name type="common">European freshwater eel</name>
    <name type="synonym">Muraena anguilla</name>
    <dbReference type="NCBI Taxonomy" id="7936"/>
    <lineage>
        <taxon>Eukaryota</taxon>
        <taxon>Metazoa</taxon>
        <taxon>Chordata</taxon>
        <taxon>Craniata</taxon>
        <taxon>Vertebrata</taxon>
        <taxon>Euteleostomi</taxon>
        <taxon>Actinopterygii</taxon>
        <taxon>Neopterygii</taxon>
        <taxon>Teleostei</taxon>
        <taxon>Anguilliformes</taxon>
        <taxon>Anguillidae</taxon>
        <taxon>Anguilla</taxon>
    </lineage>
</organism>
<accession>A0A0E9X7I6</accession>
<sequence length="80" mass="9374">MFEVCCVAFTIKLINIFTFITIQSNFIMGYAAYLYTFYLPHTQRFAWNKVSIQPEWPVSLQDPEQSTYSKCMDVMSALIQ</sequence>
<proteinExistence type="predicted"/>
<keyword evidence="1" id="KW-1133">Transmembrane helix</keyword>
<evidence type="ECO:0000313" key="2">
    <source>
        <dbReference type="EMBL" id="JAH98406.1"/>
    </source>
</evidence>
<dbReference type="AlphaFoldDB" id="A0A0E9X7I6"/>
<keyword evidence="1" id="KW-0812">Transmembrane</keyword>
<keyword evidence="1" id="KW-0472">Membrane</keyword>
<reference evidence="2" key="2">
    <citation type="journal article" date="2015" name="Fish Shellfish Immunol.">
        <title>Early steps in the European eel (Anguilla anguilla)-Vibrio vulnificus interaction in the gills: Role of the RtxA13 toxin.</title>
        <authorList>
            <person name="Callol A."/>
            <person name="Pajuelo D."/>
            <person name="Ebbesson L."/>
            <person name="Teles M."/>
            <person name="MacKenzie S."/>
            <person name="Amaro C."/>
        </authorList>
    </citation>
    <scope>NUCLEOTIDE SEQUENCE</scope>
</reference>
<feature type="transmembrane region" description="Helical" evidence="1">
    <location>
        <begin position="16"/>
        <end position="39"/>
    </location>
</feature>
<name>A0A0E9X7I6_ANGAN</name>
<reference evidence="2" key="1">
    <citation type="submission" date="2014-11" db="EMBL/GenBank/DDBJ databases">
        <authorList>
            <person name="Amaro Gonzalez C."/>
        </authorList>
    </citation>
    <scope>NUCLEOTIDE SEQUENCE</scope>
</reference>
<dbReference type="EMBL" id="GBXM01010171">
    <property type="protein sequence ID" value="JAH98406.1"/>
    <property type="molecule type" value="Transcribed_RNA"/>
</dbReference>